<dbReference type="EMBL" id="DYZL01000151">
    <property type="protein sequence ID" value="HJH43557.1"/>
    <property type="molecule type" value="Genomic_DNA"/>
</dbReference>
<proteinExistence type="predicted"/>
<reference evidence="2 3" key="1">
    <citation type="journal article" date="2018" name="Int. J. Syst. Evol. Microbiol.">
        <title>Rubneribacter badeniensis gen. nov., sp. nov. and Enteroscipio rubneri gen. nov., sp. nov., new members of the Eggerthellaceae isolated from human faeces.</title>
        <authorList>
            <person name="Danylec N."/>
            <person name="Gobl A."/>
            <person name="Stoll D.A."/>
            <person name="Hetzer B."/>
            <person name="Kulling S.E."/>
            <person name="Huch M."/>
        </authorList>
    </citation>
    <scope>NUCLEOTIDE SEQUENCE [LARGE SCALE GENOMIC DNA]</scope>
    <source>
        <strain evidence="2 3">ResAG-85</strain>
    </source>
</reference>
<evidence type="ECO:0000313" key="2">
    <source>
        <dbReference type="EMBL" id="PNV65131.1"/>
    </source>
</evidence>
<reference evidence="1" key="2">
    <citation type="journal article" date="2021" name="PeerJ">
        <title>Extensive microbial diversity within the chicken gut microbiome revealed by metagenomics and culture.</title>
        <authorList>
            <person name="Gilroy R."/>
            <person name="Ravi A."/>
            <person name="Getino M."/>
            <person name="Pursley I."/>
            <person name="Horton D.L."/>
            <person name="Alikhan N.F."/>
            <person name="Baker D."/>
            <person name="Gharbi K."/>
            <person name="Hall N."/>
            <person name="Watson M."/>
            <person name="Adriaenssens E.M."/>
            <person name="Foster-Nyarko E."/>
            <person name="Jarju S."/>
            <person name="Secka A."/>
            <person name="Antonio M."/>
            <person name="Oren A."/>
            <person name="Chaudhuri R.R."/>
            <person name="La Ragione R."/>
            <person name="Hildebrand F."/>
            <person name="Pallen M.J."/>
        </authorList>
    </citation>
    <scope>NUCLEOTIDE SEQUENCE</scope>
    <source>
        <strain evidence="1">USAMLcec12-2067</strain>
    </source>
</reference>
<evidence type="ECO:0000313" key="3">
    <source>
        <dbReference type="Proteomes" id="UP000236488"/>
    </source>
</evidence>
<name>A0A2K2U4A4_9ACTN</name>
<reference evidence="1" key="3">
    <citation type="submission" date="2021-09" db="EMBL/GenBank/DDBJ databases">
        <authorList>
            <person name="Gilroy R."/>
        </authorList>
    </citation>
    <scope>NUCLEOTIDE SEQUENCE</scope>
    <source>
        <strain evidence="1">USAMLcec12-2067</strain>
    </source>
</reference>
<keyword evidence="3" id="KW-1185">Reference proteome</keyword>
<dbReference type="EMBL" id="PPEL01000046">
    <property type="protein sequence ID" value="PNV65131.1"/>
    <property type="molecule type" value="Genomic_DNA"/>
</dbReference>
<gene>
    <name evidence="2" type="ORF">C2L80_08300</name>
    <name evidence="1" type="ORF">K8V16_07145</name>
</gene>
<accession>A0A2K2U4A4</accession>
<protein>
    <submittedName>
        <fullName evidence="2">Uncharacterized protein</fullName>
    </submittedName>
</protein>
<dbReference type="Proteomes" id="UP000236488">
    <property type="component" value="Unassembled WGS sequence"/>
</dbReference>
<dbReference type="RefSeq" id="WP_087197951.1">
    <property type="nucleotide sequence ID" value="NZ_PPEL01000046.1"/>
</dbReference>
<dbReference type="Proteomes" id="UP000789325">
    <property type="component" value="Unassembled WGS sequence"/>
</dbReference>
<comment type="caution">
    <text evidence="2">The sequence shown here is derived from an EMBL/GenBank/DDBJ whole genome shotgun (WGS) entry which is preliminary data.</text>
</comment>
<organism evidence="2 3">
    <name type="scientific">Rubneribacter badeniensis</name>
    <dbReference type="NCBI Taxonomy" id="2070688"/>
    <lineage>
        <taxon>Bacteria</taxon>
        <taxon>Bacillati</taxon>
        <taxon>Actinomycetota</taxon>
        <taxon>Coriobacteriia</taxon>
        <taxon>Eggerthellales</taxon>
        <taxon>Eggerthellaceae</taxon>
        <taxon>Rubneribacter</taxon>
    </lineage>
</organism>
<evidence type="ECO:0000313" key="1">
    <source>
        <dbReference type="EMBL" id="HJH43557.1"/>
    </source>
</evidence>
<sequence length="65" mass="7170">MHSAKGHTGHTVVDERWRFELALADACCAFAPRASECLAPALDSGKAPQSGDSYRAISYYSYRYL</sequence>
<dbReference type="AlphaFoldDB" id="A0A2K2U4A4"/>